<gene>
    <name evidence="2" type="primary">traM</name>
    <name evidence="2" type="ORF">HX001_06460</name>
</gene>
<organism evidence="2 3">
    <name type="scientific">Empedobacter brevis</name>
    <dbReference type="NCBI Taxonomy" id="247"/>
    <lineage>
        <taxon>Bacteria</taxon>
        <taxon>Pseudomonadati</taxon>
        <taxon>Bacteroidota</taxon>
        <taxon>Flavobacteriia</taxon>
        <taxon>Flavobacteriales</taxon>
        <taxon>Weeksellaceae</taxon>
        <taxon>Empedobacter</taxon>
    </lineage>
</organism>
<sequence>METKKINFKQKKYILPLVLLPFLLLFVYVGAEFTQDQQVDEEPKRELSIGLGETKDTILSKDDAYNAFFQKDDTRTMLDGLDSEEDSLLGYNDLLSDAQKRRIDSARLVASRNNEYQQKRQSSYYNPKEESDYKRSSEIIRMLNEKSYGNTDDYSTPKIEKKKENTENDPVKILKEQMLVMDSIEKSRDPEYQKELLAEKRLKANQKKMEEFMNSTLDVSKVGRSNNFNSIHKEEQNYFIKAVIDEDNKGYLGSRIRLRLLEDIFVGKKKIKKGEIIYGQISGFQMQRVNLSVISVLANGEILPINLSVYDVDGMKGLYVPQSVFRDMVKELGSQSVQGTQMDMGAAGFFTSIGSRLFTSTSKSIANLIKINKAKLKYNSYIYLINEKELKESTNN</sequence>
<name>A0AAJ1V7P2_9FLAO</name>
<dbReference type="EMBL" id="JACAGJ010000003">
    <property type="protein sequence ID" value="MDM1072137.1"/>
    <property type="molecule type" value="Genomic_DNA"/>
</dbReference>
<dbReference type="RefSeq" id="WP_286492354.1">
    <property type="nucleotide sequence ID" value="NZ_JACAGJ010000003.1"/>
</dbReference>
<dbReference type="AlphaFoldDB" id="A0AAJ1V7P2"/>
<evidence type="ECO:0000259" key="1">
    <source>
        <dbReference type="Pfam" id="PF12508"/>
    </source>
</evidence>
<evidence type="ECO:0000313" key="2">
    <source>
        <dbReference type="EMBL" id="MDM1072137.1"/>
    </source>
</evidence>
<comment type="caution">
    <text evidence="2">The sequence shown here is derived from an EMBL/GenBank/DDBJ whole genome shotgun (WGS) entry which is preliminary data.</text>
</comment>
<dbReference type="InterPro" id="IPR055407">
    <property type="entry name" value="TraM_C"/>
</dbReference>
<reference evidence="2" key="2">
    <citation type="journal article" date="2022" name="Sci. Total Environ.">
        <title>Prevalence, transmission, and molecular epidemiology of tet(X)-positive bacteria among humans, animals, and environmental niches in China: An epidemiological, and genomic-based study.</title>
        <authorList>
            <person name="Dong N."/>
            <person name="Zeng Y."/>
            <person name="Cai C."/>
            <person name="Sun C."/>
            <person name="Lu J."/>
            <person name="Liu C."/>
            <person name="Zhou H."/>
            <person name="Sun Q."/>
            <person name="Shu L."/>
            <person name="Wang H."/>
            <person name="Wang Y."/>
            <person name="Wang S."/>
            <person name="Wu C."/>
            <person name="Chan E.W."/>
            <person name="Chen G."/>
            <person name="Shen Z."/>
            <person name="Chen S."/>
            <person name="Zhang R."/>
        </authorList>
    </citation>
    <scope>NUCLEOTIDE SEQUENCE</scope>
    <source>
        <strain evidence="2">R655-4</strain>
    </source>
</reference>
<dbReference type="Proteomes" id="UP001170959">
    <property type="component" value="Unassembled WGS sequence"/>
</dbReference>
<feature type="domain" description="Conjugative transposon TraM C-terminal" evidence="1">
    <location>
        <begin position="240"/>
        <end position="384"/>
    </location>
</feature>
<protein>
    <submittedName>
        <fullName evidence="2">Conjugative transposon protein TraM</fullName>
    </submittedName>
</protein>
<evidence type="ECO:0000313" key="3">
    <source>
        <dbReference type="Proteomes" id="UP001170959"/>
    </source>
</evidence>
<accession>A0AAJ1V7P2</accession>
<reference evidence="2" key="1">
    <citation type="submission" date="2020-06" db="EMBL/GenBank/DDBJ databases">
        <authorList>
            <person name="Dong N."/>
        </authorList>
    </citation>
    <scope>NUCLEOTIDE SEQUENCE</scope>
    <source>
        <strain evidence="2">R655-4</strain>
    </source>
</reference>
<proteinExistence type="predicted"/>
<dbReference type="Pfam" id="PF12508">
    <property type="entry name" value="Transposon_TraM"/>
    <property type="match status" value="1"/>
</dbReference>